<sequence length="103" mass="12612">MKRKRRCVPVNCNALGNRDHEWLRFDDFEVEYAKRLESLWPRRHMILAGRRLDLAALDSVGQRARWSRMMTNPWCRLFRVHEIQYLELVMEFFSTFEFDYPSV</sequence>
<comment type="caution">
    <text evidence="1">The sequence shown here is derived from an EMBL/GenBank/DDBJ whole genome shotgun (WGS) entry which is preliminary data.</text>
</comment>
<organism evidence="1 2">
    <name type="scientific">Ambrosia artemisiifolia</name>
    <name type="common">Common ragweed</name>
    <dbReference type="NCBI Taxonomy" id="4212"/>
    <lineage>
        <taxon>Eukaryota</taxon>
        <taxon>Viridiplantae</taxon>
        <taxon>Streptophyta</taxon>
        <taxon>Embryophyta</taxon>
        <taxon>Tracheophyta</taxon>
        <taxon>Spermatophyta</taxon>
        <taxon>Magnoliopsida</taxon>
        <taxon>eudicotyledons</taxon>
        <taxon>Gunneridae</taxon>
        <taxon>Pentapetalae</taxon>
        <taxon>asterids</taxon>
        <taxon>campanulids</taxon>
        <taxon>Asterales</taxon>
        <taxon>Asteraceae</taxon>
        <taxon>Asteroideae</taxon>
        <taxon>Heliantheae alliance</taxon>
        <taxon>Heliantheae</taxon>
        <taxon>Ambrosia</taxon>
    </lineage>
</organism>
<name>A0AAD5G551_AMBAR</name>
<dbReference type="EMBL" id="JAMZMK010011047">
    <property type="protein sequence ID" value="KAI7729190.1"/>
    <property type="molecule type" value="Genomic_DNA"/>
</dbReference>
<evidence type="ECO:0000313" key="2">
    <source>
        <dbReference type="Proteomes" id="UP001206925"/>
    </source>
</evidence>
<evidence type="ECO:0000313" key="1">
    <source>
        <dbReference type="EMBL" id="KAI7729190.1"/>
    </source>
</evidence>
<dbReference type="AlphaFoldDB" id="A0AAD5G551"/>
<dbReference type="Proteomes" id="UP001206925">
    <property type="component" value="Unassembled WGS sequence"/>
</dbReference>
<protein>
    <submittedName>
        <fullName evidence="1">Uncharacterized protein</fullName>
    </submittedName>
</protein>
<gene>
    <name evidence="1" type="ORF">M8C21_025864</name>
</gene>
<accession>A0AAD5G551</accession>
<proteinExistence type="predicted"/>
<keyword evidence="2" id="KW-1185">Reference proteome</keyword>
<reference evidence="1" key="1">
    <citation type="submission" date="2022-06" db="EMBL/GenBank/DDBJ databases">
        <title>Uncovering the hologenomic basis of an extraordinary plant invasion.</title>
        <authorList>
            <person name="Bieker V.C."/>
            <person name="Martin M.D."/>
            <person name="Gilbert T."/>
            <person name="Hodgins K."/>
            <person name="Battlay P."/>
            <person name="Petersen B."/>
            <person name="Wilson J."/>
        </authorList>
    </citation>
    <scope>NUCLEOTIDE SEQUENCE</scope>
    <source>
        <strain evidence="1">AA19_3_7</strain>
        <tissue evidence="1">Leaf</tissue>
    </source>
</reference>